<evidence type="ECO:0000256" key="13">
    <source>
        <dbReference type="SAM" id="MobiDB-lite"/>
    </source>
</evidence>
<dbReference type="GO" id="GO:0043565">
    <property type="term" value="F:sequence-specific DNA binding"/>
    <property type="evidence" value="ECO:0007669"/>
    <property type="project" value="InterPro"/>
</dbReference>
<keyword evidence="16" id="KW-1185">Reference proteome</keyword>
<keyword evidence="11" id="KW-0131">Cell cycle</keyword>
<evidence type="ECO:0000256" key="2">
    <source>
        <dbReference type="ARBA" id="ARBA00006177"/>
    </source>
</evidence>
<dbReference type="PROSITE" id="PS50950">
    <property type="entry name" value="ZF_THAP"/>
    <property type="match status" value="1"/>
</dbReference>
<dbReference type="PANTHER" id="PTHR46600">
    <property type="entry name" value="THAP DOMAIN-CONTAINING"/>
    <property type="match status" value="1"/>
</dbReference>
<keyword evidence="4 12" id="KW-0863">Zinc-finger</keyword>
<keyword evidence="6" id="KW-0805">Transcription regulation</keyword>
<dbReference type="InterPro" id="IPR026516">
    <property type="entry name" value="THAP1/10"/>
</dbReference>
<reference evidence="15" key="1">
    <citation type="journal article" date="2020" name="Cell">
        <title>Large-Scale Comparative Analyses of Tick Genomes Elucidate Their Genetic Diversity and Vector Capacities.</title>
        <authorList>
            <consortium name="Tick Genome and Microbiome Consortium (TIGMIC)"/>
            <person name="Jia N."/>
            <person name="Wang J."/>
            <person name="Shi W."/>
            <person name="Du L."/>
            <person name="Sun Y."/>
            <person name="Zhan W."/>
            <person name="Jiang J.F."/>
            <person name="Wang Q."/>
            <person name="Zhang B."/>
            <person name="Ji P."/>
            <person name="Bell-Sakyi L."/>
            <person name="Cui X.M."/>
            <person name="Yuan T.T."/>
            <person name="Jiang B.G."/>
            <person name="Yang W.F."/>
            <person name="Lam T.T."/>
            <person name="Chang Q.C."/>
            <person name="Ding S.J."/>
            <person name="Wang X.J."/>
            <person name="Zhu J.G."/>
            <person name="Ruan X.D."/>
            <person name="Zhao L."/>
            <person name="Wei J.T."/>
            <person name="Ye R.Z."/>
            <person name="Que T.C."/>
            <person name="Du C.H."/>
            <person name="Zhou Y.H."/>
            <person name="Cheng J.X."/>
            <person name="Dai P.F."/>
            <person name="Guo W.B."/>
            <person name="Han X.H."/>
            <person name="Huang E.J."/>
            <person name="Li L.F."/>
            <person name="Wei W."/>
            <person name="Gao Y.C."/>
            <person name="Liu J.Z."/>
            <person name="Shao H.Z."/>
            <person name="Wang X."/>
            <person name="Wang C.C."/>
            <person name="Yang T.C."/>
            <person name="Huo Q.B."/>
            <person name="Li W."/>
            <person name="Chen H.Y."/>
            <person name="Chen S.E."/>
            <person name="Zhou L.G."/>
            <person name="Ni X.B."/>
            <person name="Tian J.H."/>
            <person name="Sheng Y."/>
            <person name="Liu T."/>
            <person name="Pan Y.S."/>
            <person name="Xia L.Y."/>
            <person name="Li J."/>
            <person name="Zhao F."/>
            <person name="Cao W.C."/>
        </authorList>
    </citation>
    <scope>NUCLEOTIDE SEQUENCE</scope>
    <source>
        <strain evidence="15">Rmic-2018</strain>
    </source>
</reference>
<evidence type="ECO:0000256" key="5">
    <source>
        <dbReference type="ARBA" id="ARBA00022833"/>
    </source>
</evidence>
<comment type="caution">
    <text evidence="15">The sequence shown here is derived from an EMBL/GenBank/DDBJ whole genome shotgun (WGS) entry which is preliminary data.</text>
</comment>
<evidence type="ECO:0000256" key="12">
    <source>
        <dbReference type="PROSITE-ProRule" id="PRU00309"/>
    </source>
</evidence>
<organism evidence="15 16">
    <name type="scientific">Rhipicephalus microplus</name>
    <name type="common">Cattle tick</name>
    <name type="synonym">Boophilus microplus</name>
    <dbReference type="NCBI Taxonomy" id="6941"/>
    <lineage>
        <taxon>Eukaryota</taxon>
        <taxon>Metazoa</taxon>
        <taxon>Ecdysozoa</taxon>
        <taxon>Arthropoda</taxon>
        <taxon>Chelicerata</taxon>
        <taxon>Arachnida</taxon>
        <taxon>Acari</taxon>
        <taxon>Parasitiformes</taxon>
        <taxon>Ixodida</taxon>
        <taxon>Ixodoidea</taxon>
        <taxon>Ixodidae</taxon>
        <taxon>Rhipicephalinae</taxon>
        <taxon>Rhipicephalus</taxon>
        <taxon>Boophilus</taxon>
    </lineage>
</organism>
<comment type="subcellular location">
    <subcellularLocation>
        <location evidence="1">Nucleus</location>
        <location evidence="1">Nucleoplasm</location>
    </subcellularLocation>
</comment>
<evidence type="ECO:0000313" key="15">
    <source>
        <dbReference type="EMBL" id="KAH8024841.1"/>
    </source>
</evidence>
<keyword evidence="7" id="KW-0175">Coiled coil</keyword>
<proteinExistence type="inferred from homology"/>
<evidence type="ECO:0000256" key="11">
    <source>
        <dbReference type="ARBA" id="ARBA00023306"/>
    </source>
</evidence>
<dbReference type="SMART" id="SM00692">
    <property type="entry name" value="DM3"/>
    <property type="match status" value="1"/>
</dbReference>
<gene>
    <name evidence="15" type="ORF">HPB51_001474</name>
</gene>
<evidence type="ECO:0000256" key="3">
    <source>
        <dbReference type="ARBA" id="ARBA00022723"/>
    </source>
</evidence>
<keyword evidence="8 12" id="KW-0238">DNA-binding</keyword>
<feature type="region of interest" description="Disordered" evidence="13">
    <location>
        <begin position="88"/>
        <end position="116"/>
    </location>
</feature>
<keyword evidence="3" id="KW-0479">Metal-binding</keyword>
<dbReference type="Pfam" id="PF05485">
    <property type="entry name" value="THAP"/>
    <property type="match status" value="1"/>
</dbReference>
<keyword evidence="5" id="KW-0862">Zinc</keyword>
<feature type="domain" description="THAP-type" evidence="14">
    <location>
        <begin position="1"/>
        <end position="75"/>
    </location>
</feature>
<dbReference type="SUPFAM" id="SSF57716">
    <property type="entry name" value="Glucocorticoid receptor-like (DNA-binding domain)"/>
    <property type="match status" value="1"/>
</dbReference>
<dbReference type="EMBL" id="JABSTU010000007">
    <property type="protein sequence ID" value="KAH8024841.1"/>
    <property type="molecule type" value="Genomic_DNA"/>
</dbReference>
<evidence type="ECO:0000256" key="10">
    <source>
        <dbReference type="ARBA" id="ARBA00023242"/>
    </source>
</evidence>
<name>A0A9J6DSA1_RHIMP</name>
<evidence type="ECO:0000256" key="7">
    <source>
        <dbReference type="ARBA" id="ARBA00023054"/>
    </source>
</evidence>
<dbReference type="GO" id="GO:0008270">
    <property type="term" value="F:zinc ion binding"/>
    <property type="evidence" value="ECO:0007669"/>
    <property type="project" value="UniProtKB-KW"/>
</dbReference>
<dbReference type="GO" id="GO:0005654">
    <property type="term" value="C:nucleoplasm"/>
    <property type="evidence" value="ECO:0007669"/>
    <property type="project" value="UniProtKB-SubCell"/>
</dbReference>
<dbReference type="PANTHER" id="PTHR46600:SF1">
    <property type="entry name" value="THAP DOMAIN-CONTAINING PROTEIN 1"/>
    <property type="match status" value="1"/>
</dbReference>
<evidence type="ECO:0000313" key="16">
    <source>
        <dbReference type="Proteomes" id="UP000821866"/>
    </source>
</evidence>
<comment type="similarity">
    <text evidence="2">Belongs to the THAP1 family.</text>
</comment>
<evidence type="ECO:0000256" key="1">
    <source>
        <dbReference type="ARBA" id="ARBA00004642"/>
    </source>
</evidence>
<protein>
    <recommendedName>
        <fullName evidence="14">THAP-type domain-containing protein</fullName>
    </recommendedName>
</protein>
<evidence type="ECO:0000256" key="4">
    <source>
        <dbReference type="ARBA" id="ARBA00022771"/>
    </source>
</evidence>
<evidence type="ECO:0000256" key="9">
    <source>
        <dbReference type="ARBA" id="ARBA00023163"/>
    </source>
</evidence>
<reference evidence="15" key="2">
    <citation type="submission" date="2021-09" db="EMBL/GenBank/DDBJ databases">
        <authorList>
            <person name="Jia N."/>
            <person name="Wang J."/>
            <person name="Shi W."/>
            <person name="Du L."/>
            <person name="Sun Y."/>
            <person name="Zhan W."/>
            <person name="Jiang J."/>
            <person name="Wang Q."/>
            <person name="Zhang B."/>
            <person name="Ji P."/>
            <person name="Sakyi L.B."/>
            <person name="Cui X."/>
            <person name="Yuan T."/>
            <person name="Jiang B."/>
            <person name="Yang W."/>
            <person name="Lam T.T.-Y."/>
            <person name="Chang Q."/>
            <person name="Ding S."/>
            <person name="Wang X."/>
            <person name="Zhu J."/>
            <person name="Ruan X."/>
            <person name="Zhao L."/>
            <person name="Wei J."/>
            <person name="Que T."/>
            <person name="Du C."/>
            <person name="Cheng J."/>
            <person name="Dai P."/>
            <person name="Han X."/>
            <person name="Huang E."/>
            <person name="Gao Y."/>
            <person name="Liu J."/>
            <person name="Shao H."/>
            <person name="Ye R."/>
            <person name="Li L."/>
            <person name="Wei W."/>
            <person name="Wang X."/>
            <person name="Wang C."/>
            <person name="Huo Q."/>
            <person name="Li W."/>
            <person name="Guo W."/>
            <person name="Chen H."/>
            <person name="Chen S."/>
            <person name="Zhou L."/>
            <person name="Zhou L."/>
            <person name="Ni X."/>
            <person name="Tian J."/>
            <person name="Zhou Y."/>
            <person name="Sheng Y."/>
            <person name="Liu T."/>
            <person name="Pan Y."/>
            <person name="Xia L."/>
            <person name="Li J."/>
            <person name="Zhao F."/>
            <person name="Cao W."/>
        </authorList>
    </citation>
    <scope>NUCLEOTIDE SEQUENCE</scope>
    <source>
        <strain evidence="15">Rmic-2018</strain>
        <tissue evidence="15">Larvae</tissue>
    </source>
</reference>
<keyword evidence="10" id="KW-0539">Nucleus</keyword>
<keyword evidence="9" id="KW-0804">Transcription</keyword>
<sequence>MRHFFRPPRDDSLLEAWHEAIARPDKKMNSKSRVCHIHFHAEDIMKEFVHNVNGELVVIPREKWALKEGAIPLIFPSYPKFLSKKEVPAAAPGPHTQASAAVALRRPRAKPGREAR</sequence>
<dbReference type="Proteomes" id="UP000821866">
    <property type="component" value="Unassembled WGS sequence"/>
</dbReference>
<evidence type="ECO:0000259" key="14">
    <source>
        <dbReference type="PROSITE" id="PS50950"/>
    </source>
</evidence>
<evidence type="ECO:0000256" key="6">
    <source>
        <dbReference type="ARBA" id="ARBA00023015"/>
    </source>
</evidence>
<dbReference type="AlphaFoldDB" id="A0A9J6DSA1"/>
<accession>A0A9J6DSA1</accession>
<dbReference type="InterPro" id="IPR006612">
    <property type="entry name" value="THAP_Znf"/>
</dbReference>
<evidence type="ECO:0000256" key="8">
    <source>
        <dbReference type="ARBA" id="ARBA00023125"/>
    </source>
</evidence>